<dbReference type="GO" id="GO:0005576">
    <property type="term" value="C:extracellular region"/>
    <property type="evidence" value="ECO:0007669"/>
    <property type="project" value="TreeGrafter"/>
</dbReference>
<dbReference type="SUPFAM" id="SSF141523">
    <property type="entry name" value="L,D-transpeptidase catalytic domain-like"/>
    <property type="match status" value="1"/>
</dbReference>
<accession>A0A5A5TJ39</accession>
<dbReference type="Pfam" id="PF03734">
    <property type="entry name" value="YkuD"/>
    <property type="match status" value="1"/>
</dbReference>
<evidence type="ECO:0000256" key="2">
    <source>
        <dbReference type="ARBA" id="ARBA00022679"/>
    </source>
</evidence>
<dbReference type="UniPathway" id="UPA00219"/>
<evidence type="ECO:0000256" key="1">
    <source>
        <dbReference type="ARBA" id="ARBA00004752"/>
    </source>
</evidence>
<dbReference type="GO" id="GO:0018104">
    <property type="term" value="P:peptidoglycan-protein cross-linking"/>
    <property type="evidence" value="ECO:0007669"/>
    <property type="project" value="TreeGrafter"/>
</dbReference>
<feature type="active site" description="Nucleophile" evidence="6">
    <location>
        <position position="536"/>
    </location>
</feature>
<dbReference type="InterPro" id="IPR050979">
    <property type="entry name" value="LD-transpeptidase"/>
</dbReference>
<keyword evidence="9" id="KW-1185">Reference proteome</keyword>
<reference evidence="8 9" key="1">
    <citation type="submission" date="2019-01" db="EMBL/GenBank/DDBJ databases">
        <title>Draft genome sequence of Dictyobacter sp. Uno17.</title>
        <authorList>
            <person name="Wang C.M."/>
            <person name="Zheng Y."/>
            <person name="Sakai Y."/>
            <person name="Abe K."/>
            <person name="Yokota A."/>
            <person name="Yabe S."/>
        </authorList>
    </citation>
    <scope>NUCLEOTIDE SEQUENCE [LARGE SCALE GENOMIC DNA]</scope>
    <source>
        <strain evidence="8 9">Uno17</strain>
    </source>
</reference>
<dbReference type="AlphaFoldDB" id="A0A5A5TJ39"/>
<dbReference type="GO" id="GO:0071555">
    <property type="term" value="P:cell wall organization"/>
    <property type="evidence" value="ECO:0007669"/>
    <property type="project" value="UniProtKB-UniRule"/>
</dbReference>
<dbReference type="GO" id="GO:0071972">
    <property type="term" value="F:peptidoglycan L,D-transpeptidase activity"/>
    <property type="evidence" value="ECO:0007669"/>
    <property type="project" value="TreeGrafter"/>
</dbReference>
<feature type="domain" description="L,D-TPase catalytic" evidence="7">
    <location>
        <begin position="423"/>
        <end position="560"/>
    </location>
</feature>
<evidence type="ECO:0000259" key="7">
    <source>
        <dbReference type="PROSITE" id="PS52029"/>
    </source>
</evidence>
<evidence type="ECO:0000256" key="6">
    <source>
        <dbReference type="PROSITE-ProRule" id="PRU01373"/>
    </source>
</evidence>
<evidence type="ECO:0000256" key="3">
    <source>
        <dbReference type="ARBA" id="ARBA00022960"/>
    </source>
</evidence>
<gene>
    <name evidence="8" type="ORF">KDI_45770</name>
</gene>
<keyword evidence="3 6" id="KW-0133">Cell shape</keyword>
<dbReference type="GO" id="GO:0008360">
    <property type="term" value="P:regulation of cell shape"/>
    <property type="evidence" value="ECO:0007669"/>
    <property type="project" value="UniProtKB-UniRule"/>
</dbReference>
<dbReference type="CDD" id="cd16913">
    <property type="entry name" value="YkuD_like"/>
    <property type="match status" value="1"/>
</dbReference>
<dbReference type="PANTHER" id="PTHR30582">
    <property type="entry name" value="L,D-TRANSPEPTIDASE"/>
    <property type="match status" value="1"/>
</dbReference>
<dbReference type="PANTHER" id="PTHR30582:SF2">
    <property type="entry name" value="L,D-TRANSPEPTIDASE YCIB-RELATED"/>
    <property type="match status" value="1"/>
</dbReference>
<dbReference type="Gene3D" id="2.40.440.10">
    <property type="entry name" value="L,D-transpeptidase catalytic domain-like"/>
    <property type="match status" value="1"/>
</dbReference>
<evidence type="ECO:0000256" key="5">
    <source>
        <dbReference type="ARBA" id="ARBA00023316"/>
    </source>
</evidence>
<keyword evidence="5 6" id="KW-0961">Cell wall biogenesis/degradation</keyword>
<keyword evidence="2" id="KW-0808">Transferase</keyword>
<name>A0A5A5TJ39_9CHLR</name>
<proteinExistence type="predicted"/>
<dbReference type="InterPro" id="IPR005490">
    <property type="entry name" value="LD_TPept_cat_dom"/>
</dbReference>
<dbReference type="GO" id="GO:0016740">
    <property type="term" value="F:transferase activity"/>
    <property type="evidence" value="ECO:0007669"/>
    <property type="project" value="UniProtKB-KW"/>
</dbReference>
<dbReference type="InterPro" id="IPR038063">
    <property type="entry name" value="Transpep_catalytic_dom"/>
</dbReference>
<sequence>MVQHKAPLWRSQKVLSVMSISLLFMMILSACGNPQVQNQANTDKANLDKAIANAQSIGVPDSLLRPIIAQENKINGTNAPLALFSSQPTTNYYSNLTENYQTLTVQVKGLDDQTTQQLGTQASAALKSFSTILSQRQSQGFVEAGNFTNTLTQTQAEMNSAHQPGQYAKVSQRAAEATKALTLLGTANYDLMNFQNVVKSMKSSNLDTTAMDSQATSDIQLFRKATTPDDFNKIISQIDAQTRTANTVTTQAIPYVGQYKLGQFQASINSLKQYGGDASSYQKQYTTDKSLLDSGKFIDFSTQLTRDMDNIHLPLLTQEATYDVTKLMNDSKNWGNAHPYYDSYDNQTYTTAYDYWNCTVYDLQTALTTAQTADDYQTIIDSAKQQRILFTAETHDAVDSTPYNQVHQSDLDLMRQLGATSGKVLITSTYNGTLRVYDNGRLVRSILVVSGMPDKPTPPGFTQITNRQSPAVFKSFEQDKNSPFYYPATPIHYAMMYHVGEYYYHDSWWRAADDYGPGKQFPHYAPEAFNSGTHGCINMSLDETAWLWNFTNSADTEPVYSIVY</sequence>
<dbReference type="PROSITE" id="PS52029">
    <property type="entry name" value="LD_TPASE"/>
    <property type="match status" value="1"/>
</dbReference>
<organism evidence="8 9">
    <name type="scientific">Dictyobacter arantiisoli</name>
    <dbReference type="NCBI Taxonomy" id="2014874"/>
    <lineage>
        <taxon>Bacteria</taxon>
        <taxon>Bacillati</taxon>
        <taxon>Chloroflexota</taxon>
        <taxon>Ktedonobacteria</taxon>
        <taxon>Ktedonobacterales</taxon>
        <taxon>Dictyobacteraceae</taxon>
        <taxon>Dictyobacter</taxon>
    </lineage>
</organism>
<protein>
    <recommendedName>
        <fullName evidence="7">L,D-TPase catalytic domain-containing protein</fullName>
    </recommendedName>
</protein>
<comment type="caution">
    <text evidence="8">The sequence shown here is derived from an EMBL/GenBank/DDBJ whole genome shotgun (WGS) entry which is preliminary data.</text>
</comment>
<feature type="active site" description="Proton donor/acceptor" evidence="6">
    <location>
        <position position="523"/>
    </location>
</feature>
<evidence type="ECO:0000313" key="9">
    <source>
        <dbReference type="Proteomes" id="UP000322530"/>
    </source>
</evidence>
<comment type="pathway">
    <text evidence="1 6">Cell wall biogenesis; peptidoglycan biosynthesis.</text>
</comment>
<dbReference type="PROSITE" id="PS51257">
    <property type="entry name" value="PROKAR_LIPOPROTEIN"/>
    <property type="match status" value="1"/>
</dbReference>
<keyword evidence="4 6" id="KW-0573">Peptidoglycan synthesis</keyword>
<dbReference type="OrthoDB" id="139735at2"/>
<evidence type="ECO:0000313" key="8">
    <source>
        <dbReference type="EMBL" id="GCF11013.1"/>
    </source>
</evidence>
<evidence type="ECO:0000256" key="4">
    <source>
        <dbReference type="ARBA" id="ARBA00022984"/>
    </source>
</evidence>
<dbReference type="Proteomes" id="UP000322530">
    <property type="component" value="Unassembled WGS sequence"/>
</dbReference>
<dbReference type="EMBL" id="BIXY01000091">
    <property type="protein sequence ID" value="GCF11013.1"/>
    <property type="molecule type" value="Genomic_DNA"/>
</dbReference>